<protein>
    <submittedName>
        <fullName evidence="2">Uncharacterized protein</fullName>
    </submittedName>
</protein>
<keyword evidence="3" id="KW-1185">Reference proteome</keyword>
<dbReference type="AlphaFoldDB" id="M0HWA8"/>
<evidence type="ECO:0000313" key="3">
    <source>
        <dbReference type="Proteomes" id="UP000011612"/>
    </source>
</evidence>
<gene>
    <name evidence="2" type="ORF">C453_01020</name>
</gene>
<evidence type="ECO:0000313" key="2">
    <source>
        <dbReference type="EMBL" id="ELZ88801.1"/>
    </source>
</evidence>
<name>M0HWA8_HALEO</name>
<proteinExistence type="predicted"/>
<comment type="caution">
    <text evidence="2">The sequence shown here is derived from an EMBL/GenBank/DDBJ whole genome shotgun (WGS) entry which is preliminary data.</text>
</comment>
<sequence length="90" mass="10272">MGIVKLDELTETSGEKPVESEFNRDREIGPIVSHMHHYSRDGTLLSSPAVSFDTLVKATPRTMEVTMEFPERDYTAILPVLCRKGWYQND</sequence>
<dbReference type="PATRIC" id="fig|1230453.4.peg.182"/>
<accession>M0HWA8</accession>
<dbReference type="Proteomes" id="UP000011612">
    <property type="component" value="Unassembled WGS sequence"/>
</dbReference>
<reference evidence="2 3" key="1">
    <citation type="journal article" date="2014" name="PLoS Genet.">
        <title>Phylogenetically driven sequencing of extremely halophilic archaea reveals strategies for static and dynamic osmo-response.</title>
        <authorList>
            <person name="Becker E.A."/>
            <person name="Seitzer P.M."/>
            <person name="Tritt A."/>
            <person name="Larsen D."/>
            <person name="Krusor M."/>
            <person name="Yao A.I."/>
            <person name="Wu D."/>
            <person name="Madern D."/>
            <person name="Eisen J.A."/>
            <person name="Darling A.E."/>
            <person name="Facciotti M.T."/>
        </authorList>
    </citation>
    <scope>NUCLEOTIDE SEQUENCE [LARGE SCALE GENOMIC DNA]</scope>
    <source>
        <strain evidence="2 3">ATCC BAA-1513</strain>
    </source>
</reference>
<evidence type="ECO:0000256" key="1">
    <source>
        <dbReference type="SAM" id="MobiDB-lite"/>
    </source>
</evidence>
<dbReference type="EMBL" id="AOLK01000005">
    <property type="protein sequence ID" value="ELZ88801.1"/>
    <property type="molecule type" value="Genomic_DNA"/>
</dbReference>
<feature type="region of interest" description="Disordered" evidence="1">
    <location>
        <begin position="1"/>
        <end position="26"/>
    </location>
</feature>
<organism evidence="2 3">
    <name type="scientific">Haloferax elongans ATCC BAA-1513</name>
    <dbReference type="NCBI Taxonomy" id="1230453"/>
    <lineage>
        <taxon>Archaea</taxon>
        <taxon>Methanobacteriati</taxon>
        <taxon>Methanobacteriota</taxon>
        <taxon>Stenosarchaea group</taxon>
        <taxon>Halobacteria</taxon>
        <taxon>Halobacteriales</taxon>
        <taxon>Haloferacaceae</taxon>
        <taxon>Haloferax</taxon>
    </lineage>
</organism>